<evidence type="ECO:0000313" key="3">
    <source>
        <dbReference type="Proteomes" id="UP000199144"/>
    </source>
</evidence>
<proteinExistence type="predicted"/>
<sequence length="362" mass="40226">MPTVLHLIPYDTVGGVETAARSVPATWDGAAGPVRYRRGYLVTHSPVDVFPDDWHGAAVSVNRPDAHWKLLRFALESRPDLVVASLWRSCPTLIALKFLRPRTKYVLFLHSAVDVHVFDKVLNRVAMFIADEIWADSETTLAARVPSKVRERAKVLSFLTQRPPYLPNAREKDPERPIAPNFVYWGRLQSEKNLGLALEVFAAVHQLLPDSKFDIFGPDRGSLDELQEQVAELKLGDAVRFLGAVPQEDLLTNACGYSFYLQTSLFEGMAMSVIEAMAMGLVPVVTPVGEIPSYCHDGHTGIHVTTSGETAQRIVELISQPGSWREMSSRAADRWAEARLFQDDYRDACDNLLSRNQAGGGT</sequence>
<dbReference type="InterPro" id="IPR001296">
    <property type="entry name" value="Glyco_trans_1"/>
</dbReference>
<organism evidence="2 3">
    <name type="scientific">Shimia aestuarii</name>
    <dbReference type="NCBI Taxonomy" id="254406"/>
    <lineage>
        <taxon>Bacteria</taxon>
        <taxon>Pseudomonadati</taxon>
        <taxon>Pseudomonadota</taxon>
        <taxon>Alphaproteobacteria</taxon>
        <taxon>Rhodobacterales</taxon>
        <taxon>Roseobacteraceae</taxon>
    </lineage>
</organism>
<evidence type="ECO:0000313" key="2">
    <source>
        <dbReference type="EMBL" id="SFM34555.1"/>
    </source>
</evidence>
<dbReference type="RefSeq" id="WP_093094627.1">
    <property type="nucleotide sequence ID" value="NZ_FOTQ01000006.1"/>
</dbReference>
<dbReference type="SUPFAM" id="SSF53756">
    <property type="entry name" value="UDP-Glycosyltransferase/glycogen phosphorylase"/>
    <property type="match status" value="1"/>
</dbReference>
<feature type="domain" description="Glycosyl transferase family 1" evidence="1">
    <location>
        <begin position="178"/>
        <end position="331"/>
    </location>
</feature>
<gene>
    <name evidence="2" type="ORF">SAMN04488042_106167</name>
</gene>
<dbReference type="Pfam" id="PF00534">
    <property type="entry name" value="Glycos_transf_1"/>
    <property type="match status" value="1"/>
</dbReference>
<accession>A0A1I4Q4H0</accession>
<protein>
    <submittedName>
        <fullName evidence="2">Glycosyltransferase involved in cell wall bisynthesis</fullName>
    </submittedName>
</protein>
<dbReference type="EMBL" id="FOTQ01000006">
    <property type="protein sequence ID" value="SFM34555.1"/>
    <property type="molecule type" value="Genomic_DNA"/>
</dbReference>
<keyword evidence="2" id="KW-0808">Transferase</keyword>
<name>A0A1I4Q4H0_9RHOB</name>
<dbReference type="CDD" id="cd03801">
    <property type="entry name" value="GT4_PimA-like"/>
    <property type="match status" value="1"/>
</dbReference>
<dbReference type="AlphaFoldDB" id="A0A1I4Q4H0"/>
<dbReference type="PANTHER" id="PTHR12526:SF636">
    <property type="entry name" value="BLL3647 PROTEIN"/>
    <property type="match status" value="1"/>
</dbReference>
<dbReference type="OrthoDB" id="9790710at2"/>
<dbReference type="STRING" id="254406.SAMN04488042_106167"/>
<dbReference type="Gene3D" id="3.40.50.2000">
    <property type="entry name" value="Glycogen Phosphorylase B"/>
    <property type="match status" value="1"/>
</dbReference>
<dbReference type="Proteomes" id="UP000199144">
    <property type="component" value="Unassembled WGS sequence"/>
</dbReference>
<dbReference type="GO" id="GO:0016757">
    <property type="term" value="F:glycosyltransferase activity"/>
    <property type="evidence" value="ECO:0007669"/>
    <property type="project" value="InterPro"/>
</dbReference>
<reference evidence="2 3" key="1">
    <citation type="submission" date="2016-10" db="EMBL/GenBank/DDBJ databases">
        <authorList>
            <person name="de Groot N.N."/>
        </authorList>
    </citation>
    <scope>NUCLEOTIDE SEQUENCE [LARGE SCALE GENOMIC DNA]</scope>
    <source>
        <strain evidence="2 3">DSM 15283</strain>
    </source>
</reference>
<keyword evidence="3" id="KW-1185">Reference proteome</keyword>
<dbReference type="PANTHER" id="PTHR12526">
    <property type="entry name" value="GLYCOSYLTRANSFERASE"/>
    <property type="match status" value="1"/>
</dbReference>
<evidence type="ECO:0000259" key="1">
    <source>
        <dbReference type="Pfam" id="PF00534"/>
    </source>
</evidence>